<reference evidence="3 4" key="1">
    <citation type="submission" date="2019-04" db="EMBL/GenBank/DDBJ databases">
        <title>Lampropedia sp YIM MLB12 draf genome.</title>
        <authorList>
            <person name="Wang Y.-X."/>
        </authorList>
    </citation>
    <scope>NUCLEOTIDE SEQUENCE [LARGE SCALE GENOMIC DNA]</scope>
    <source>
        <strain evidence="3 4">YIM MLB12</strain>
    </source>
</reference>
<dbReference type="InterPro" id="IPR036291">
    <property type="entry name" value="NAD(P)-bd_dom_sf"/>
</dbReference>
<dbReference type="CDD" id="cd05233">
    <property type="entry name" value="SDR_c"/>
    <property type="match status" value="1"/>
</dbReference>
<evidence type="ECO:0000256" key="2">
    <source>
        <dbReference type="ARBA" id="ARBA00023002"/>
    </source>
</evidence>
<gene>
    <name evidence="3" type="ORF">E8K88_11415</name>
</gene>
<dbReference type="NCBIfam" id="NF005559">
    <property type="entry name" value="PRK07231.1"/>
    <property type="match status" value="1"/>
</dbReference>
<dbReference type="AlphaFoldDB" id="A0A4S5BS78"/>
<protein>
    <submittedName>
        <fullName evidence="3">Glucose 1-dehydrogenase</fullName>
        <ecNumber evidence="3">1.1.1.47</ecNumber>
    </submittedName>
</protein>
<dbReference type="GO" id="GO:0047936">
    <property type="term" value="F:glucose 1-dehydrogenase [NAD(P)+] activity"/>
    <property type="evidence" value="ECO:0007669"/>
    <property type="project" value="UniProtKB-EC"/>
</dbReference>
<name>A0A4S5BS78_9BURK</name>
<evidence type="ECO:0000256" key="1">
    <source>
        <dbReference type="ARBA" id="ARBA00006484"/>
    </source>
</evidence>
<dbReference type="InterPro" id="IPR002347">
    <property type="entry name" value="SDR_fam"/>
</dbReference>
<dbReference type="EMBL" id="SSWX01000014">
    <property type="protein sequence ID" value="THJ32586.1"/>
    <property type="molecule type" value="Genomic_DNA"/>
</dbReference>
<keyword evidence="4" id="KW-1185">Reference proteome</keyword>
<evidence type="ECO:0000313" key="4">
    <source>
        <dbReference type="Proteomes" id="UP000306236"/>
    </source>
</evidence>
<keyword evidence="2 3" id="KW-0560">Oxidoreductase</keyword>
<dbReference type="EC" id="1.1.1.47" evidence="3"/>
<comment type="similarity">
    <text evidence="1">Belongs to the short-chain dehydrogenases/reductases (SDR) family.</text>
</comment>
<organism evidence="3 4">
    <name type="scientific">Lampropedia aestuarii</name>
    <dbReference type="NCBI Taxonomy" id="2562762"/>
    <lineage>
        <taxon>Bacteria</taxon>
        <taxon>Pseudomonadati</taxon>
        <taxon>Pseudomonadota</taxon>
        <taxon>Betaproteobacteria</taxon>
        <taxon>Burkholderiales</taxon>
        <taxon>Comamonadaceae</taxon>
        <taxon>Lampropedia</taxon>
    </lineage>
</organism>
<proteinExistence type="inferred from homology"/>
<dbReference type="SUPFAM" id="SSF51735">
    <property type="entry name" value="NAD(P)-binding Rossmann-fold domains"/>
    <property type="match status" value="1"/>
</dbReference>
<comment type="caution">
    <text evidence="3">The sequence shown here is derived from an EMBL/GenBank/DDBJ whole genome shotgun (WGS) entry which is preliminary data.</text>
</comment>
<evidence type="ECO:0000313" key="3">
    <source>
        <dbReference type="EMBL" id="THJ32586.1"/>
    </source>
</evidence>
<sequence length="267" mass="27957">MTERLKDRVALVYGAGGPGQELSNGRAAAIAYARAGAIVVCLDRQADTAEETARQITDEGGRALALAADVTDTEQVNQSVEQALQALGRIDILHNNVGIAPAGGPLETDDAAFARVMDINVGSVHRTARAVLPHFIEQGKGAIVNISSLSAVRWSGYSYFAYYASKAAMNQATVALALQYAAQGIRANAVMPGVIDTPLVYQQISAQYGSVETMRQARQNAVPMKRTGTPWDVANAAVFLASDQAGFINGVCLPVDGGHSCAIPGLA</sequence>
<dbReference type="FunFam" id="3.40.50.720:FF:000084">
    <property type="entry name" value="Short-chain dehydrogenase reductase"/>
    <property type="match status" value="1"/>
</dbReference>
<dbReference type="OrthoDB" id="9178657at2"/>
<accession>A0A4S5BS78</accession>
<dbReference type="Gene3D" id="3.40.50.720">
    <property type="entry name" value="NAD(P)-binding Rossmann-like Domain"/>
    <property type="match status" value="1"/>
</dbReference>
<dbReference type="Pfam" id="PF13561">
    <property type="entry name" value="adh_short_C2"/>
    <property type="match status" value="1"/>
</dbReference>
<dbReference type="Proteomes" id="UP000306236">
    <property type="component" value="Unassembled WGS sequence"/>
</dbReference>
<dbReference type="RefSeq" id="WP_136406802.1">
    <property type="nucleotide sequence ID" value="NZ_SSWX01000014.1"/>
</dbReference>
<dbReference type="PANTHER" id="PTHR24321:SF15">
    <property type="entry name" value="OXIDOREDUCTASE UCPA"/>
    <property type="match status" value="1"/>
</dbReference>
<dbReference type="PRINTS" id="PR00081">
    <property type="entry name" value="GDHRDH"/>
</dbReference>
<dbReference type="PANTHER" id="PTHR24321">
    <property type="entry name" value="DEHYDROGENASES, SHORT CHAIN"/>
    <property type="match status" value="1"/>
</dbReference>
<dbReference type="PRINTS" id="PR00080">
    <property type="entry name" value="SDRFAMILY"/>
</dbReference>